<protein>
    <submittedName>
        <fullName evidence="3">Bifunctional DNA primase/polymerase</fullName>
    </submittedName>
</protein>
<dbReference type="Proteomes" id="UP001178281">
    <property type="component" value="Unassembled WGS sequence"/>
</dbReference>
<evidence type="ECO:0000313" key="4">
    <source>
        <dbReference type="Proteomes" id="UP001178281"/>
    </source>
</evidence>
<dbReference type="Pfam" id="PF09250">
    <property type="entry name" value="Prim-Pol"/>
    <property type="match status" value="1"/>
</dbReference>
<proteinExistence type="predicted"/>
<accession>A0AA90S8I0</accession>
<comment type="caution">
    <text evidence="3">The sequence shown here is derived from an EMBL/GenBank/DDBJ whole genome shotgun (WGS) entry which is preliminary data.</text>
</comment>
<dbReference type="RefSeq" id="WP_305111670.1">
    <property type="nucleotide sequence ID" value="NZ_JAUTIX010000005.1"/>
</dbReference>
<dbReference type="Gene3D" id="3.40.50.300">
    <property type="entry name" value="P-loop containing nucleotide triphosphate hydrolases"/>
    <property type="match status" value="1"/>
</dbReference>
<dbReference type="SMART" id="SM00943">
    <property type="entry name" value="Prim-Pol"/>
    <property type="match status" value="1"/>
</dbReference>
<dbReference type="Pfam" id="PF13481">
    <property type="entry name" value="AAA_25"/>
    <property type="match status" value="1"/>
</dbReference>
<name>A0AA90S8I0_9ACTN</name>
<dbReference type="InterPro" id="IPR027417">
    <property type="entry name" value="P-loop_NTPase"/>
</dbReference>
<feature type="domain" description="DNA primase/polymerase bifunctional N-terminal" evidence="2">
    <location>
        <begin position="17"/>
        <end position="199"/>
    </location>
</feature>
<evidence type="ECO:0000256" key="1">
    <source>
        <dbReference type="SAM" id="MobiDB-lite"/>
    </source>
</evidence>
<reference evidence="3" key="1">
    <citation type="submission" date="2023-08" db="EMBL/GenBank/DDBJ databases">
        <title>The draft genome of Tsukamurella strandjordii strain 050030.</title>
        <authorList>
            <person name="Zhao F."/>
            <person name="Feng Y."/>
            <person name="Zong Z."/>
        </authorList>
    </citation>
    <scope>NUCLEOTIDE SEQUENCE</scope>
    <source>
        <strain evidence="3">050030</strain>
    </source>
</reference>
<dbReference type="EMBL" id="JAUTIX010000005">
    <property type="protein sequence ID" value="MDP0398915.1"/>
    <property type="molecule type" value="Genomic_DNA"/>
</dbReference>
<dbReference type="SUPFAM" id="SSF56747">
    <property type="entry name" value="Prim-pol domain"/>
    <property type="match status" value="1"/>
</dbReference>
<feature type="compositionally biased region" description="Basic and acidic residues" evidence="1">
    <location>
        <begin position="724"/>
        <end position="737"/>
    </location>
</feature>
<feature type="region of interest" description="Disordered" evidence="1">
    <location>
        <begin position="724"/>
        <end position="755"/>
    </location>
</feature>
<keyword evidence="4" id="KW-1185">Reference proteome</keyword>
<dbReference type="AlphaFoldDB" id="A0AA90S8I0"/>
<organism evidence="3 4">
    <name type="scientific">Tsukamurella strandjordii</name>
    <dbReference type="NCBI Taxonomy" id="147577"/>
    <lineage>
        <taxon>Bacteria</taxon>
        <taxon>Bacillati</taxon>
        <taxon>Actinomycetota</taxon>
        <taxon>Actinomycetes</taxon>
        <taxon>Mycobacteriales</taxon>
        <taxon>Tsukamurellaceae</taxon>
        <taxon>Tsukamurella</taxon>
    </lineage>
</organism>
<evidence type="ECO:0000313" key="3">
    <source>
        <dbReference type="EMBL" id="MDP0398915.1"/>
    </source>
</evidence>
<evidence type="ECO:0000259" key="2">
    <source>
        <dbReference type="SMART" id="SM00943"/>
    </source>
</evidence>
<sequence length="755" mass="81604">MIPIEPLPMSPGYAAWAERYLDVGWCGVVPLPDGQKWPPPKGYTGASAPDPTSTQVAAWSQSGKYRGGNLALRLPPNVIAFDIDNHDGKPAADTISALEGAAGIALPDTWTSTSRDDGSAHWFFRVPELPDGERWPSNLLPFGEGVEVLHRGHRYAVVFPSTNPANDGATYRWFRPDGTPAEVGEVPSPDDLTPLPGAFVDVLTAPTPRNTEKASEADARGFLDRLAARDDYRETMSERMARVVSESVVAFPQSGHDAMVTAQGRILRYAEKGDPGAGVALDLLRAGFIAAVANRYSGRDSRGDGESAAARDFDAAWAGAAREVAGDPTPAHVLSAFAVGGFWHPKTRGGLYAQMGWDTPGQATAEKATDAPAPIFRLMGASDWAKPVPPPQFMVRGILVRDTFGVVAGPKKSLKTHENHALALAVATGQPLYNHAPFSVPRSGRVLYIVGEGGQADIQRKLQRMCRTYGVDPSDVARDPQFPLQVAFGAAPMGDARFTGELKGMLDATQPDLVLIESFYNFHPEGVEAGNLYQRGQAIDAFHKFVRSECEGATSLMTDHYRSTAGKGNDLDMISMAGQAEVADSWITRHPYADADVDAGQFHLRVAYGSRQWGGREYDIDWHLGRFNEDTGSHEGADSDDRITWTIAPSGEGTATDKKGGGARGVSVEVRAREALFSSIMNNPDRVKSWHISTANEMVKMKRENWGGVWAELETTHRITSEKKKLPYGDGTKDRVTEVWSPGPGLRVTDEGGDA</sequence>
<gene>
    <name evidence="3" type="ORF">Q7X28_13360</name>
</gene>
<dbReference type="InterPro" id="IPR015330">
    <property type="entry name" value="DNA_primase/pol_bifunc_N"/>
</dbReference>